<organism evidence="1 2">
    <name type="scientific">Novosphingobium resinovorum</name>
    <dbReference type="NCBI Taxonomy" id="158500"/>
    <lineage>
        <taxon>Bacteria</taxon>
        <taxon>Pseudomonadati</taxon>
        <taxon>Pseudomonadota</taxon>
        <taxon>Alphaproteobacteria</taxon>
        <taxon>Sphingomonadales</taxon>
        <taxon>Sphingomonadaceae</taxon>
        <taxon>Novosphingobium</taxon>
    </lineage>
</organism>
<dbReference type="AlphaFoldDB" id="A0A031JLC8"/>
<accession>A0A031JLC8</accession>
<dbReference type="EMBL" id="JFYZ01000037">
    <property type="protein sequence ID" value="EZP75620.1"/>
    <property type="molecule type" value="Genomic_DNA"/>
</dbReference>
<reference evidence="1 2" key="1">
    <citation type="submission" date="2014-03" db="EMBL/GenBank/DDBJ databases">
        <title>Whole genome sequence of Novosphingobium resinovorum KF1.</title>
        <authorList>
            <person name="Gan H.M."/>
            <person name="Gan H.Y."/>
            <person name="Chew T.H."/>
            <person name="Savka M.A."/>
        </authorList>
    </citation>
    <scope>NUCLEOTIDE SEQUENCE [LARGE SCALE GENOMIC DNA]</scope>
    <source>
        <strain evidence="1 2">KF1</strain>
    </source>
</reference>
<evidence type="ECO:0000313" key="2">
    <source>
        <dbReference type="Proteomes" id="UP000024329"/>
    </source>
</evidence>
<protein>
    <submittedName>
        <fullName evidence="1">Uncharacterized protein</fullName>
    </submittedName>
</protein>
<gene>
    <name evidence="1" type="ORF">BV97_04607</name>
</gene>
<name>A0A031JLC8_9SPHN</name>
<comment type="caution">
    <text evidence="1">The sequence shown here is derived from an EMBL/GenBank/DDBJ whole genome shotgun (WGS) entry which is preliminary data.</text>
</comment>
<evidence type="ECO:0000313" key="1">
    <source>
        <dbReference type="EMBL" id="EZP75620.1"/>
    </source>
</evidence>
<sequence>MLLIAVAELTGTPSMNTEAVWATALGGVKPRMMICWNERSLRPAPLFTTFMPGV</sequence>
<proteinExistence type="predicted"/>
<dbReference type="Proteomes" id="UP000024329">
    <property type="component" value="Unassembled WGS sequence"/>
</dbReference>